<keyword evidence="5" id="KW-1185">Reference proteome</keyword>
<dbReference type="PROSITE" id="PS51371">
    <property type="entry name" value="CBS"/>
    <property type="match status" value="2"/>
</dbReference>
<feature type="domain" description="CBS" evidence="3">
    <location>
        <begin position="90"/>
        <end position="147"/>
    </location>
</feature>
<dbReference type="PANTHER" id="PTHR43080">
    <property type="entry name" value="CBS DOMAIN-CONTAINING PROTEIN CBSX3, MITOCHONDRIAL"/>
    <property type="match status" value="1"/>
</dbReference>
<organism evidence="4 5">
    <name type="scientific">Vulcanisaeta moutnovskia (strain 768-28)</name>
    <dbReference type="NCBI Taxonomy" id="985053"/>
    <lineage>
        <taxon>Archaea</taxon>
        <taxon>Thermoproteota</taxon>
        <taxon>Thermoprotei</taxon>
        <taxon>Thermoproteales</taxon>
        <taxon>Thermoproteaceae</taxon>
        <taxon>Vulcanisaeta</taxon>
    </lineage>
</organism>
<dbReference type="Proteomes" id="UP000007485">
    <property type="component" value="Chromosome"/>
</dbReference>
<dbReference type="Pfam" id="PF00571">
    <property type="entry name" value="CBS"/>
    <property type="match status" value="2"/>
</dbReference>
<dbReference type="STRING" id="985053.VMUT_0872"/>
<dbReference type="InterPro" id="IPR046342">
    <property type="entry name" value="CBS_dom_sf"/>
</dbReference>
<dbReference type="SMART" id="SM00116">
    <property type="entry name" value="CBS"/>
    <property type="match status" value="2"/>
</dbReference>
<dbReference type="InterPro" id="IPR051257">
    <property type="entry name" value="Diverse_CBS-Domain"/>
</dbReference>
<dbReference type="KEGG" id="vmo:VMUT_0872"/>
<dbReference type="PANTHER" id="PTHR43080:SF2">
    <property type="entry name" value="CBS DOMAIN-CONTAINING PROTEIN"/>
    <property type="match status" value="1"/>
</dbReference>
<accession>F0QWW4</accession>
<evidence type="ECO:0000256" key="2">
    <source>
        <dbReference type="PROSITE-ProRule" id="PRU00703"/>
    </source>
</evidence>
<evidence type="ECO:0000259" key="3">
    <source>
        <dbReference type="PROSITE" id="PS51371"/>
    </source>
</evidence>
<feature type="domain" description="CBS" evidence="3">
    <location>
        <begin position="25"/>
        <end position="82"/>
    </location>
</feature>
<evidence type="ECO:0000313" key="5">
    <source>
        <dbReference type="Proteomes" id="UP000007485"/>
    </source>
</evidence>
<sequence>MFGEILINSLYPVIPSRPSMRIKELIRDGVISCKSTDPITCAVAKMYMHNVGSILIIDEDGKPTGIFTERDLVRVVAEGISLDTPLMKVMSKKLITANTSESVISAAMKMIENNIRHLPVVEEGKTVGMVSIRDLVRALMAQELSYP</sequence>
<protein>
    <submittedName>
        <fullName evidence="4">Signal-transduction protein with CBS domains</fullName>
    </submittedName>
</protein>
<keyword evidence="1 2" id="KW-0129">CBS domain</keyword>
<dbReference type="InterPro" id="IPR000644">
    <property type="entry name" value="CBS_dom"/>
</dbReference>
<reference evidence="4 5" key="1">
    <citation type="journal article" date="2011" name="J. Bacteriol.">
        <title>Complete genome sequence of 'Vulcanisaeta moutnovskia' strain 768-28, a novel member of the hyperthermophilic crenarchaeal genus vulcanisaeta.</title>
        <authorList>
            <person name="Gumerov V.M."/>
            <person name="Mardanov A.V."/>
            <person name="Beletsky A.V."/>
            <person name="Prokofeva M.I."/>
            <person name="Bonch-Osmolovskaya E.A."/>
            <person name="Ravin N.V."/>
            <person name="Skryabin K.G."/>
        </authorList>
    </citation>
    <scope>NUCLEOTIDE SEQUENCE [LARGE SCALE GENOMIC DNA]</scope>
    <source>
        <strain evidence="4 5">768-28</strain>
    </source>
</reference>
<proteinExistence type="predicted"/>
<dbReference type="Gene3D" id="3.10.580.10">
    <property type="entry name" value="CBS-domain"/>
    <property type="match status" value="1"/>
</dbReference>
<evidence type="ECO:0000313" key="4">
    <source>
        <dbReference type="EMBL" id="ADY01082.1"/>
    </source>
</evidence>
<evidence type="ECO:0000256" key="1">
    <source>
        <dbReference type="ARBA" id="ARBA00023122"/>
    </source>
</evidence>
<dbReference type="SUPFAM" id="SSF54631">
    <property type="entry name" value="CBS-domain pair"/>
    <property type="match status" value="1"/>
</dbReference>
<dbReference type="CDD" id="cd09836">
    <property type="entry name" value="CBS_pair_arch"/>
    <property type="match status" value="1"/>
</dbReference>
<dbReference type="EMBL" id="CP002529">
    <property type="protein sequence ID" value="ADY01082.1"/>
    <property type="molecule type" value="Genomic_DNA"/>
</dbReference>
<dbReference type="eggNOG" id="arCOG00631">
    <property type="taxonomic scope" value="Archaea"/>
</dbReference>
<name>F0QWW4_VULM7</name>
<gene>
    <name evidence="4" type="ordered locus">VMUT_0872</name>
</gene>
<dbReference type="HOGENOM" id="CLU_040681_12_1_2"/>
<dbReference type="AlphaFoldDB" id="F0QWW4"/>